<evidence type="ECO:0000256" key="1">
    <source>
        <dbReference type="SAM" id="MobiDB-lite"/>
    </source>
</evidence>
<protein>
    <submittedName>
        <fullName evidence="3">Uncharacterized protein</fullName>
    </submittedName>
</protein>
<evidence type="ECO:0000313" key="3">
    <source>
        <dbReference type="EMBL" id="OQV26000.1"/>
    </source>
</evidence>
<feature type="compositionally biased region" description="Low complexity" evidence="1">
    <location>
        <begin position="168"/>
        <end position="180"/>
    </location>
</feature>
<feature type="region of interest" description="Disordered" evidence="1">
    <location>
        <begin position="102"/>
        <end position="218"/>
    </location>
</feature>
<feature type="compositionally biased region" description="Polar residues" evidence="1">
    <location>
        <begin position="280"/>
        <end position="297"/>
    </location>
</feature>
<reference evidence="4" key="1">
    <citation type="submission" date="2017-01" db="EMBL/GenBank/DDBJ databases">
        <title>Comparative genomics of anhydrobiosis in the tardigrade Hypsibius dujardini.</title>
        <authorList>
            <person name="Yoshida Y."/>
            <person name="Koutsovoulos G."/>
            <person name="Laetsch D."/>
            <person name="Stevens L."/>
            <person name="Kumar S."/>
            <person name="Horikawa D."/>
            <person name="Ishino K."/>
            <person name="Komine S."/>
            <person name="Tomita M."/>
            <person name="Blaxter M."/>
            <person name="Arakawa K."/>
        </authorList>
    </citation>
    <scope>NUCLEOTIDE SEQUENCE [LARGE SCALE GENOMIC DNA]</scope>
    <source>
        <strain evidence="4">Z151</strain>
    </source>
</reference>
<gene>
    <name evidence="3" type="ORF">BV898_00134</name>
</gene>
<organism evidence="3 4">
    <name type="scientific">Hypsibius exemplaris</name>
    <name type="common">Freshwater tardigrade</name>
    <dbReference type="NCBI Taxonomy" id="2072580"/>
    <lineage>
        <taxon>Eukaryota</taxon>
        <taxon>Metazoa</taxon>
        <taxon>Ecdysozoa</taxon>
        <taxon>Tardigrada</taxon>
        <taxon>Eutardigrada</taxon>
        <taxon>Parachela</taxon>
        <taxon>Hypsibioidea</taxon>
        <taxon>Hypsibiidae</taxon>
        <taxon>Hypsibius</taxon>
    </lineage>
</organism>
<dbReference type="EMBL" id="MTYJ01000001">
    <property type="protein sequence ID" value="OQV26000.1"/>
    <property type="molecule type" value="Genomic_DNA"/>
</dbReference>
<feature type="compositionally biased region" description="Polar residues" evidence="1">
    <location>
        <begin position="181"/>
        <end position="193"/>
    </location>
</feature>
<keyword evidence="4" id="KW-1185">Reference proteome</keyword>
<sequence length="352" mass="34714">MEGLFCTVLLLVQGSFAQFTGFGNTNFGFQPMGSPSSPASSSSGSPSSTGASPSPFGTSFPNFGSGGGFQPMASFGSPFSAAPVASPSSVVPTLTGSMGVKSVDSGKRAQSGGATTIQAGITHGTQEDTKVNGDGSQVTNTRIQPTRFTLGGSTMPNQSGGSGNQGRVSPSPVAVAPLSSGGSPSQDRTSNRGGSRASPSAPPVTPTNQAAAVPSFSGAGSPGSFGGLSLHPFGDSGNPFASMNSGGGSTPGANNMFGGNGFGGFGGFGNNNNQGGSGAPVSSSITATATTPLSNGASRELSVGGLRDIQSTTVSNKATDIPSRDSTATTKDWTWRRPTRDATTSTRGISRQ</sequence>
<evidence type="ECO:0000256" key="2">
    <source>
        <dbReference type="SAM" id="SignalP"/>
    </source>
</evidence>
<dbReference type="Proteomes" id="UP000192578">
    <property type="component" value="Unassembled WGS sequence"/>
</dbReference>
<proteinExistence type="predicted"/>
<keyword evidence="2" id="KW-0732">Signal</keyword>
<feature type="region of interest" description="Disordered" evidence="1">
    <location>
        <begin position="273"/>
        <end position="352"/>
    </location>
</feature>
<feature type="compositionally biased region" description="Polar residues" evidence="1">
    <location>
        <begin position="341"/>
        <end position="352"/>
    </location>
</feature>
<feature type="chain" id="PRO_5012235600" evidence="2">
    <location>
        <begin position="18"/>
        <end position="352"/>
    </location>
</feature>
<feature type="signal peptide" evidence="2">
    <location>
        <begin position="1"/>
        <end position="17"/>
    </location>
</feature>
<feature type="region of interest" description="Disordered" evidence="1">
    <location>
        <begin position="33"/>
        <end position="63"/>
    </location>
</feature>
<feature type="compositionally biased region" description="Low complexity" evidence="1">
    <location>
        <begin position="33"/>
        <end position="59"/>
    </location>
</feature>
<evidence type="ECO:0000313" key="4">
    <source>
        <dbReference type="Proteomes" id="UP000192578"/>
    </source>
</evidence>
<dbReference type="AlphaFoldDB" id="A0A1W0XET5"/>
<name>A0A1W0XET5_HYPEX</name>
<feature type="compositionally biased region" description="Polar residues" evidence="1">
    <location>
        <begin position="134"/>
        <end position="159"/>
    </location>
</feature>
<accession>A0A1W0XET5</accession>
<feature type="compositionally biased region" description="Polar residues" evidence="1">
    <location>
        <begin position="309"/>
        <end position="332"/>
    </location>
</feature>
<comment type="caution">
    <text evidence="3">The sequence shown here is derived from an EMBL/GenBank/DDBJ whole genome shotgun (WGS) entry which is preliminary data.</text>
</comment>